<accession>A0A841HIL4</accession>
<keyword evidence="8" id="KW-0406">Ion transport</keyword>
<evidence type="ECO:0000259" key="17">
    <source>
        <dbReference type="Pfam" id="PF07715"/>
    </source>
</evidence>
<sequence length="788" mass="85568">MHKKSILIAGLLAPTLVLAQEGSIIDEIIVTAQKRETALQDVPFSVAAASEQQIRDSGATNVVDLARNFASLTIADLGPGQSQVAIRGISAGQVIRDQPGVKEQVGIYLDESPISIALFTPDLDFFDLERFEVLRGPQGTLFGAGSLSGTLRYITAQPKLGEFGGSVELSAADGSDTSFGGAVKGAINLPMGEIAALRIVGYYNELQGFMDVKGLNNEVVDEDVDTGSKTGGRIALTIQPNDSITITPRIVYQKLDTDGFPRIDEFNILANPYTTTQPAVTIGDRQQYVQLEEGLEDDFMLADLKMEFDFGRVALTSVSSYTDREVIVTRDATSLTGSVSFDIGFPDIVRLDSALVDTTKLKAFSQEFRLTSSSDGPIEWLIGAFYQDVDRDYSQYLPTPGWDDATGIDNSTLNAVTDSPFFSGLDYQFKQFALFGEATWHFSDMWALTAGVRYYDFDEDRILNFGGAFADPTVDLPGSTSSDGFSPRAILAFNPSDDVQLTAQVSRGFRLGGINDPINLPLCSPEDVLIFGNQQTFGDETVWNYELGAKMQFADRRVTFNVAAFYSDIEDLQATTDAGTCSSRIVFNVPKARSVGVEAELFARPNDNWDFGLAATWVNAELKSSVTSTSGGQTVVVSGLAEGKQLPTAPELQAVASVGYSVDFSSDMEGFANLTLQYVGSSFSQFGDNTDNFGVITSQTGFPGSARLIPYGAPNTSLIRFGAELPAYDLGNLRFGVRKDQWELAAFVNNLWDEQAYLALDRERGRSARVGYLTNMPRTYGLSFHLGF</sequence>
<comment type="subcellular location">
    <subcellularLocation>
        <location evidence="1 12">Cell outer membrane</location>
        <topology evidence="1 12">Multi-pass membrane protein</topology>
    </subcellularLocation>
</comment>
<dbReference type="Pfam" id="PF00593">
    <property type="entry name" value="TonB_dep_Rec_b-barrel"/>
    <property type="match status" value="1"/>
</dbReference>
<evidence type="ECO:0000256" key="12">
    <source>
        <dbReference type="PROSITE-ProRule" id="PRU01360"/>
    </source>
</evidence>
<dbReference type="PANTHER" id="PTHR32552:SF81">
    <property type="entry name" value="TONB-DEPENDENT OUTER MEMBRANE RECEPTOR"/>
    <property type="match status" value="1"/>
</dbReference>
<feature type="domain" description="TonB-dependent receptor-like beta-barrel" evidence="16">
    <location>
        <begin position="257"/>
        <end position="751"/>
    </location>
</feature>
<dbReference type="SUPFAM" id="SSF56935">
    <property type="entry name" value="Porins"/>
    <property type="match status" value="1"/>
</dbReference>
<keyword evidence="11 12" id="KW-0998">Cell outer membrane</keyword>
<dbReference type="InterPro" id="IPR036942">
    <property type="entry name" value="Beta-barrel_TonB_sf"/>
</dbReference>
<dbReference type="Proteomes" id="UP000588068">
    <property type="component" value="Unassembled WGS sequence"/>
</dbReference>
<keyword evidence="7" id="KW-0408">Iron</keyword>
<evidence type="ECO:0000256" key="15">
    <source>
        <dbReference type="SAM" id="SignalP"/>
    </source>
</evidence>
<dbReference type="RefSeq" id="WP_184330223.1">
    <property type="nucleotide sequence ID" value="NZ_JACHHZ010000002.1"/>
</dbReference>
<keyword evidence="18" id="KW-0675">Receptor</keyword>
<evidence type="ECO:0000256" key="13">
    <source>
        <dbReference type="PROSITE-ProRule" id="PRU10144"/>
    </source>
</evidence>
<keyword evidence="19" id="KW-1185">Reference proteome</keyword>
<dbReference type="Pfam" id="PF07715">
    <property type="entry name" value="Plug"/>
    <property type="match status" value="1"/>
</dbReference>
<reference evidence="18 19" key="1">
    <citation type="submission" date="2020-08" db="EMBL/GenBank/DDBJ databases">
        <title>Genomic Encyclopedia of Type Strains, Phase IV (KMG-IV): sequencing the most valuable type-strain genomes for metagenomic binning, comparative biology and taxonomic classification.</title>
        <authorList>
            <person name="Goeker M."/>
        </authorList>
    </citation>
    <scope>NUCLEOTIDE SEQUENCE [LARGE SCALE GENOMIC DNA]</scope>
    <source>
        <strain evidence="18 19">DSM 26723</strain>
    </source>
</reference>
<dbReference type="GO" id="GO:0009279">
    <property type="term" value="C:cell outer membrane"/>
    <property type="evidence" value="ECO:0007669"/>
    <property type="project" value="UniProtKB-SubCell"/>
</dbReference>
<comment type="similarity">
    <text evidence="12 14">Belongs to the TonB-dependent receptor family.</text>
</comment>
<evidence type="ECO:0000256" key="6">
    <source>
        <dbReference type="ARBA" id="ARBA00022729"/>
    </source>
</evidence>
<organism evidence="18 19">
    <name type="scientific">Povalibacter uvarum</name>
    <dbReference type="NCBI Taxonomy" id="732238"/>
    <lineage>
        <taxon>Bacteria</taxon>
        <taxon>Pseudomonadati</taxon>
        <taxon>Pseudomonadota</taxon>
        <taxon>Gammaproteobacteria</taxon>
        <taxon>Steroidobacterales</taxon>
        <taxon>Steroidobacteraceae</taxon>
        <taxon>Povalibacter</taxon>
    </lineage>
</organism>
<evidence type="ECO:0000256" key="11">
    <source>
        <dbReference type="ARBA" id="ARBA00023237"/>
    </source>
</evidence>
<feature type="domain" description="TonB-dependent receptor plug" evidence="17">
    <location>
        <begin position="39"/>
        <end position="150"/>
    </location>
</feature>
<keyword evidence="5 12" id="KW-0812">Transmembrane</keyword>
<comment type="caution">
    <text evidence="18">The sequence shown here is derived from an EMBL/GenBank/DDBJ whole genome shotgun (WGS) entry which is preliminary data.</text>
</comment>
<evidence type="ECO:0000259" key="16">
    <source>
        <dbReference type="Pfam" id="PF00593"/>
    </source>
</evidence>
<dbReference type="AlphaFoldDB" id="A0A841HIL4"/>
<dbReference type="Gene3D" id="2.40.170.20">
    <property type="entry name" value="TonB-dependent receptor, beta-barrel domain"/>
    <property type="match status" value="1"/>
</dbReference>
<dbReference type="PROSITE" id="PS01156">
    <property type="entry name" value="TONB_DEPENDENT_REC_2"/>
    <property type="match status" value="1"/>
</dbReference>
<evidence type="ECO:0000256" key="14">
    <source>
        <dbReference type="RuleBase" id="RU003357"/>
    </source>
</evidence>
<evidence type="ECO:0000256" key="7">
    <source>
        <dbReference type="ARBA" id="ARBA00023004"/>
    </source>
</evidence>
<dbReference type="InterPro" id="IPR010917">
    <property type="entry name" value="TonB_rcpt_CS"/>
</dbReference>
<evidence type="ECO:0000256" key="10">
    <source>
        <dbReference type="ARBA" id="ARBA00023136"/>
    </source>
</evidence>
<protein>
    <submittedName>
        <fullName evidence="18">Iron complex outermembrane receptor protein</fullName>
    </submittedName>
</protein>
<evidence type="ECO:0000256" key="5">
    <source>
        <dbReference type="ARBA" id="ARBA00022692"/>
    </source>
</evidence>
<evidence type="ECO:0000313" key="18">
    <source>
        <dbReference type="EMBL" id="MBB6092424.1"/>
    </source>
</evidence>
<dbReference type="PANTHER" id="PTHR32552">
    <property type="entry name" value="FERRICHROME IRON RECEPTOR-RELATED"/>
    <property type="match status" value="1"/>
</dbReference>
<evidence type="ECO:0000256" key="9">
    <source>
        <dbReference type="ARBA" id="ARBA00023077"/>
    </source>
</evidence>
<evidence type="ECO:0000256" key="2">
    <source>
        <dbReference type="ARBA" id="ARBA00022448"/>
    </source>
</evidence>
<feature type="signal peptide" evidence="15">
    <location>
        <begin position="1"/>
        <end position="19"/>
    </location>
</feature>
<name>A0A841HIL4_9GAMM</name>
<dbReference type="InterPro" id="IPR039426">
    <property type="entry name" value="TonB-dep_rcpt-like"/>
</dbReference>
<evidence type="ECO:0000313" key="19">
    <source>
        <dbReference type="Proteomes" id="UP000588068"/>
    </source>
</evidence>
<keyword evidence="4" id="KW-0410">Iron transport</keyword>
<keyword evidence="10 12" id="KW-0472">Membrane</keyword>
<dbReference type="CDD" id="cd01347">
    <property type="entry name" value="ligand_gated_channel"/>
    <property type="match status" value="1"/>
</dbReference>
<dbReference type="InterPro" id="IPR000531">
    <property type="entry name" value="Beta-barrel_TonB"/>
</dbReference>
<keyword evidence="9 14" id="KW-0798">TonB box</keyword>
<dbReference type="InterPro" id="IPR012910">
    <property type="entry name" value="Plug_dom"/>
</dbReference>
<evidence type="ECO:0000256" key="1">
    <source>
        <dbReference type="ARBA" id="ARBA00004571"/>
    </source>
</evidence>
<keyword evidence="3 12" id="KW-1134">Transmembrane beta strand</keyword>
<feature type="chain" id="PRO_5032660825" evidence="15">
    <location>
        <begin position="20"/>
        <end position="788"/>
    </location>
</feature>
<feature type="short sequence motif" description="TonB C-terminal box" evidence="13">
    <location>
        <begin position="771"/>
        <end position="788"/>
    </location>
</feature>
<evidence type="ECO:0000256" key="3">
    <source>
        <dbReference type="ARBA" id="ARBA00022452"/>
    </source>
</evidence>
<dbReference type="PROSITE" id="PS52016">
    <property type="entry name" value="TONB_DEPENDENT_REC_3"/>
    <property type="match status" value="1"/>
</dbReference>
<evidence type="ECO:0000256" key="4">
    <source>
        <dbReference type="ARBA" id="ARBA00022496"/>
    </source>
</evidence>
<gene>
    <name evidence="18" type="ORF">HNQ60_001302</name>
</gene>
<keyword evidence="6 15" id="KW-0732">Signal</keyword>
<keyword evidence="2 12" id="KW-0813">Transport</keyword>
<proteinExistence type="inferred from homology"/>
<dbReference type="GO" id="GO:0006826">
    <property type="term" value="P:iron ion transport"/>
    <property type="evidence" value="ECO:0007669"/>
    <property type="project" value="UniProtKB-KW"/>
</dbReference>
<evidence type="ECO:0000256" key="8">
    <source>
        <dbReference type="ARBA" id="ARBA00023065"/>
    </source>
</evidence>
<dbReference type="EMBL" id="JACHHZ010000002">
    <property type="protein sequence ID" value="MBB6092424.1"/>
    <property type="molecule type" value="Genomic_DNA"/>
</dbReference>